<feature type="transmembrane region" description="Helical" evidence="1">
    <location>
        <begin position="124"/>
        <end position="151"/>
    </location>
</feature>
<reference evidence="2 3" key="1">
    <citation type="submission" date="2024-06" db="EMBL/GenBank/DDBJ databases">
        <title>Pontibacter populi HYL7-15.</title>
        <authorList>
            <person name="Kim M.K."/>
        </authorList>
    </citation>
    <scope>NUCLEOTIDE SEQUENCE [LARGE SCALE GENOMIC DNA]</scope>
    <source>
        <strain evidence="2 3">HYL7-15</strain>
    </source>
</reference>
<protein>
    <submittedName>
        <fullName evidence="2">Uncharacterized protein</fullName>
    </submittedName>
</protein>
<gene>
    <name evidence="2" type="ORF">ABS362_02900</name>
</gene>
<dbReference type="RefSeq" id="WP_350410784.1">
    <property type="nucleotide sequence ID" value="NZ_JBEOKT010000002.1"/>
</dbReference>
<proteinExistence type="predicted"/>
<name>A0ABV1RQR2_9BACT</name>
<feature type="transmembrane region" description="Helical" evidence="1">
    <location>
        <begin position="51"/>
        <end position="69"/>
    </location>
</feature>
<feature type="transmembrane region" description="Helical" evidence="1">
    <location>
        <begin position="12"/>
        <end position="31"/>
    </location>
</feature>
<keyword evidence="1" id="KW-1133">Transmembrane helix</keyword>
<evidence type="ECO:0000256" key="1">
    <source>
        <dbReference type="SAM" id="Phobius"/>
    </source>
</evidence>
<keyword evidence="1" id="KW-0812">Transmembrane</keyword>
<dbReference type="EMBL" id="JBEOKT010000002">
    <property type="protein sequence ID" value="MER2996475.1"/>
    <property type="molecule type" value="Genomic_DNA"/>
</dbReference>
<feature type="transmembrane region" description="Helical" evidence="1">
    <location>
        <begin position="90"/>
        <end position="112"/>
    </location>
</feature>
<dbReference type="Proteomes" id="UP001476807">
    <property type="component" value="Unassembled WGS sequence"/>
</dbReference>
<organism evidence="2 3">
    <name type="scientific">Pontibacter populi</name>
    <dbReference type="NCBI Taxonomy" id="890055"/>
    <lineage>
        <taxon>Bacteria</taxon>
        <taxon>Pseudomonadati</taxon>
        <taxon>Bacteroidota</taxon>
        <taxon>Cytophagia</taxon>
        <taxon>Cytophagales</taxon>
        <taxon>Hymenobacteraceae</taxon>
        <taxon>Pontibacter</taxon>
    </lineage>
</organism>
<sequence length="162" mass="17871">MTERLELSGRKYAIIAVSISILLILFVILLIRLTTNPDVVEMLIKLFQNSPFPIINGILSLFLSAYYFGKKAGYKLGRNISLGSSIGLTTALKVLVVLALSVSLTAVVQISWDEGFHPILSVYFMLRIAVPVFLLGLPFAFLMGYGFGMVLQKELKSNKISP</sequence>
<keyword evidence="1" id="KW-0472">Membrane</keyword>
<accession>A0ABV1RQR2</accession>
<evidence type="ECO:0000313" key="2">
    <source>
        <dbReference type="EMBL" id="MER2996475.1"/>
    </source>
</evidence>
<comment type="caution">
    <text evidence="2">The sequence shown here is derived from an EMBL/GenBank/DDBJ whole genome shotgun (WGS) entry which is preliminary data.</text>
</comment>
<keyword evidence="3" id="KW-1185">Reference proteome</keyword>
<evidence type="ECO:0000313" key="3">
    <source>
        <dbReference type="Proteomes" id="UP001476807"/>
    </source>
</evidence>